<feature type="signal peptide" evidence="5">
    <location>
        <begin position="1"/>
        <end position="29"/>
    </location>
</feature>
<evidence type="ECO:0000256" key="2">
    <source>
        <dbReference type="ARBA" id="ARBA00022448"/>
    </source>
</evidence>
<protein>
    <submittedName>
        <fullName evidence="6">Spermidine/putrescine ABC transporter substrate-binding protein</fullName>
    </submittedName>
</protein>
<evidence type="ECO:0000256" key="4">
    <source>
        <dbReference type="ARBA" id="ARBA00022764"/>
    </source>
</evidence>
<feature type="chain" id="PRO_5046163203" evidence="5">
    <location>
        <begin position="30"/>
        <end position="398"/>
    </location>
</feature>
<comment type="caution">
    <text evidence="6">The sequence shown here is derived from an EMBL/GenBank/DDBJ whole genome shotgun (WGS) entry which is preliminary data.</text>
</comment>
<keyword evidence="2" id="KW-0813">Transport</keyword>
<dbReference type="SUPFAM" id="SSF53850">
    <property type="entry name" value="Periplasmic binding protein-like II"/>
    <property type="match status" value="1"/>
</dbReference>
<dbReference type="InterPro" id="IPR006059">
    <property type="entry name" value="SBP"/>
</dbReference>
<keyword evidence="4" id="KW-0574">Periplasm</keyword>
<dbReference type="CDD" id="cd13590">
    <property type="entry name" value="PBP2_PotD_PotF_like"/>
    <property type="match status" value="1"/>
</dbReference>
<dbReference type="PANTHER" id="PTHR30222:SF17">
    <property type="entry name" value="SPERMIDINE_PUTRESCINE-BINDING PERIPLASMIC PROTEIN"/>
    <property type="match status" value="1"/>
</dbReference>
<dbReference type="PANTHER" id="PTHR30222">
    <property type="entry name" value="SPERMIDINE/PUTRESCINE-BINDING PERIPLASMIC PROTEIN"/>
    <property type="match status" value="1"/>
</dbReference>
<reference evidence="7" key="1">
    <citation type="journal article" date="2019" name="Int. J. Syst. Evol. Microbiol.">
        <title>The Global Catalogue of Microorganisms (GCM) 10K type strain sequencing project: providing services to taxonomists for standard genome sequencing and annotation.</title>
        <authorList>
            <consortium name="The Broad Institute Genomics Platform"/>
            <consortium name="The Broad Institute Genome Sequencing Center for Infectious Disease"/>
            <person name="Wu L."/>
            <person name="Ma J."/>
        </authorList>
    </citation>
    <scope>NUCLEOTIDE SEQUENCE [LARGE SCALE GENOMIC DNA]</scope>
    <source>
        <strain evidence="7">2902at01</strain>
    </source>
</reference>
<dbReference type="PROSITE" id="PS51318">
    <property type="entry name" value="TAT"/>
    <property type="match status" value="1"/>
</dbReference>
<evidence type="ECO:0000313" key="7">
    <source>
        <dbReference type="Proteomes" id="UP001595868"/>
    </source>
</evidence>
<dbReference type="EMBL" id="JBHSBN010000009">
    <property type="protein sequence ID" value="MFC4107415.1"/>
    <property type="molecule type" value="Genomic_DNA"/>
</dbReference>
<dbReference type="Pfam" id="PF13416">
    <property type="entry name" value="SBP_bac_8"/>
    <property type="match status" value="1"/>
</dbReference>
<dbReference type="Proteomes" id="UP001595868">
    <property type="component" value="Unassembled WGS sequence"/>
</dbReference>
<keyword evidence="7" id="KW-1185">Reference proteome</keyword>
<proteinExistence type="predicted"/>
<evidence type="ECO:0000256" key="3">
    <source>
        <dbReference type="ARBA" id="ARBA00022729"/>
    </source>
</evidence>
<dbReference type="RefSeq" id="WP_377546269.1">
    <property type="nucleotide sequence ID" value="NZ_JBHSBN010000009.1"/>
</dbReference>
<evidence type="ECO:0000256" key="1">
    <source>
        <dbReference type="ARBA" id="ARBA00004418"/>
    </source>
</evidence>
<organism evidence="6 7">
    <name type="scientific">Micromonospora zhanjiangensis</name>
    <dbReference type="NCBI Taxonomy" id="1522057"/>
    <lineage>
        <taxon>Bacteria</taxon>
        <taxon>Bacillati</taxon>
        <taxon>Actinomycetota</taxon>
        <taxon>Actinomycetes</taxon>
        <taxon>Micromonosporales</taxon>
        <taxon>Micromonosporaceae</taxon>
        <taxon>Micromonospora</taxon>
    </lineage>
</organism>
<name>A0ABV8KMR7_9ACTN</name>
<comment type="subcellular location">
    <subcellularLocation>
        <location evidence="1">Periplasm</location>
    </subcellularLocation>
</comment>
<evidence type="ECO:0000313" key="6">
    <source>
        <dbReference type="EMBL" id="MFC4107415.1"/>
    </source>
</evidence>
<dbReference type="PRINTS" id="PR00909">
    <property type="entry name" value="SPERMDNBNDNG"/>
</dbReference>
<evidence type="ECO:0000256" key="5">
    <source>
        <dbReference type="SAM" id="SignalP"/>
    </source>
</evidence>
<gene>
    <name evidence="6" type="ORF">ACFOX0_15975</name>
</gene>
<dbReference type="Gene3D" id="3.40.190.10">
    <property type="entry name" value="Periplasmic binding protein-like II"/>
    <property type="match status" value="2"/>
</dbReference>
<accession>A0ABV8KMR7</accession>
<dbReference type="InterPro" id="IPR006311">
    <property type="entry name" value="TAT_signal"/>
</dbReference>
<sequence>MRPRRPHRRMPVSRRHVLRGGLAAVAALAAGGGVAGCGTKGTGHTSGGCVAEDHSDREKTLSFANWIQYIDVDGRDPSKRPTLDAFARSTGIRVTYTEDINDNNEFFGKVRNQLAACQSIDRDLIVLTDWMVIRLIRLGWVQRLDPDNLPDVRRNLVPALRNRSFDPVGRLAVPWQSGLAALAYHGGVAREVRTVDELLTRPDLKGRVTLLAEMRDTMGLLMQSNGHDPANFTDEQFDAALAKLDKAVRAGQIRRFTGNDYAPELARGDIAACFGWSGDIIQLAAQNPKIRFVTPESGSMLYSDDLLVPNSATHRANAERLINYYYDPAVAARVAAAVRYICPVRGAREEAARTDPKLADNPLVFPDDDTFAVSKVFMALTEAQEKTYEEKFQRVIGK</sequence>
<dbReference type="InterPro" id="IPR001188">
    <property type="entry name" value="Sperm_putr-bd"/>
</dbReference>
<keyword evidence="3 5" id="KW-0732">Signal</keyword>